<dbReference type="UniPathway" id="UPA00359">
    <property type="reaction ID" value="UER00482"/>
</dbReference>
<dbReference type="InterPro" id="IPR027417">
    <property type="entry name" value="P-loop_NTPase"/>
</dbReference>
<evidence type="ECO:0000313" key="14">
    <source>
        <dbReference type="EMBL" id="MXR35787.1"/>
    </source>
</evidence>
<keyword evidence="10 13" id="KW-0067">ATP-binding</keyword>
<organism evidence="14 15">
    <name type="scientific">Craterilacuibacter sinensis</name>
    <dbReference type="NCBI Taxonomy" id="2686017"/>
    <lineage>
        <taxon>Bacteria</taxon>
        <taxon>Pseudomonadati</taxon>
        <taxon>Pseudomonadota</taxon>
        <taxon>Betaproteobacteria</taxon>
        <taxon>Neisseriales</taxon>
        <taxon>Neisseriaceae</taxon>
        <taxon>Craterilacuibacter</taxon>
    </lineage>
</organism>
<evidence type="ECO:0000256" key="3">
    <source>
        <dbReference type="ARBA" id="ARBA00012071"/>
    </source>
</evidence>
<dbReference type="Gene3D" id="3.40.50.300">
    <property type="entry name" value="P-loop containing nucleotide triphosphate hydrolases"/>
    <property type="match status" value="1"/>
</dbReference>
<dbReference type="Proteomes" id="UP000467214">
    <property type="component" value="Unassembled WGS sequence"/>
</dbReference>
<comment type="catalytic activity">
    <reaction evidence="13">
        <text>a lipid A disaccharide + ATP = a lipid IVA + ADP + H(+)</text>
        <dbReference type="Rhea" id="RHEA:67840"/>
        <dbReference type="ChEBI" id="CHEBI:15378"/>
        <dbReference type="ChEBI" id="CHEBI:30616"/>
        <dbReference type="ChEBI" id="CHEBI:176343"/>
        <dbReference type="ChEBI" id="CHEBI:176425"/>
        <dbReference type="ChEBI" id="CHEBI:456216"/>
        <dbReference type="EC" id="2.7.1.130"/>
    </reaction>
</comment>
<evidence type="ECO:0000256" key="5">
    <source>
        <dbReference type="ARBA" id="ARBA00022516"/>
    </source>
</evidence>
<name>A0A845BGB5_9NEIS</name>
<gene>
    <name evidence="13" type="primary">lpxK</name>
    <name evidence="14" type="ORF">GQF02_02190</name>
</gene>
<dbReference type="SUPFAM" id="SSF52540">
    <property type="entry name" value="P-loop containing nucleoside triphosphate hydrolases"/>
    <property type="match status" value="1"/>
</dbReference>
<evidence type="ECO:0000256" key="12">
    <source>
        <dbReference type="ARBA" id="ARBA00029757"/>
    </source>
</evidence>
<dbReference type="GO" id="GO:0009029">
    <property type="term" value="F:lipid-A 4'-kinase activity"/>
    <property type="evidence" value="ECO:0007669"/>
    <property type="project" value="UniProtKB-UniRule"/>
</dbReference>
<dbReference type="EMBL" id="WSSB01000001">
    <property type="protein sequence ID" value="MXR35787.1"/>
    <property type="molecule type" value="Genomic_DNA"/>
</dbReference>
<comment type="pathway">
    <text evidence="2 13">Glycolipid biosynthesis; lipid IV(A) biosynthesis; lipid IV(A) from (3R)-3-hydroxytetradecanoyl-[acyl-carrier-protein] and UDP-N-acetyl-alpha-D-glucosamine: step 6/6.</text>
</comment>
<protein>
    <recommendedName>
        <fullName evidence="4 13">Tetraacyldisaccharide 4'-kinase</fullName>
        <ecNumber evidence="3 13">2.7.1.130</ecNumber>
    </recommendedName>
    <alternativeName>
        <fullName evidence="12 13">Lipid A 4'-kinase</fullName>
    </alternativeName>
</protein>
<feature type="binding site" evidence="13">
    <location>
        <begin position="58"/>
        <end position="65"/>
    </location>
    <ligand>
        <name>ATP</name>
        <dbReference type="ChEBI" id="CHEBI:30616"/>
    </ligand>
</feature>
<dbReference type="AlphaFoldDB" id="A0A845BGB5"/>
<keyword evidence="11 13" id="KW-0443">Lipid metabolism</keyword>
<accession>A0A845BGB5</accession>
<keyword evidence="8 13" id="KW-0547">Nucleotide-binding</keyword>
<reference evidence="14 15" key="1">
    <citation type="submission" date="2019-12" db="EMBL/GenBank/DDBJ databases">
        <title>Neisseriaceae gen. nov. sp. Genome sequencing and assembly.</title>
        <authorList>
            <person name="Liu Z."/>
            <person name="Li A."/>
        </authorList>
    </citation>
    <scope>NUCLEOTIDE SEQUENCE [LARGE SCALE GENOMIC DNA]</scope>
    <source>
        <strain evidence="14 15">B2N2-7</strain>
    </source>
</reference>
<evidence type="ECO:0000256" key="13">
    <source>
        <dbReference type="HAMAP-Rule" id="MF_00409"/>
    </source>
</evidence>
<sequence>MNSIEKHWYAPRLCLSLLLAPLACLFALLSGVRRWAFKSGLCKTHYLSVPVVVIGNINVGGVGKTPLALSLIASLQARGLRVGVISRGYGGSHAVPTLLDEASRADEVGDEPLLFAASGVPVVVGRDRVAAGRCLLQARPDLDLILSDDGLQHYRLGRALEIVVMDGARGVGNGRLLPAGPLREPLSRLACVDALVVNGERAAAFPDLPPGLPVFAMTLEPGRFVSLADPAQTRAAADFAGQRLVALAGIGHPQRFFATLAGQGIVTQRNIAFPDHHIFSAEDVPDDADAVLVTTKDAVKLQCVNHARLWALPVAARLAPDLADWIIVQLKRR</sequence>
<evidence type="ECO:0000256" key="6">
    <source>
        <dbReference type="ARBA" id="ARBA00022556"/>
    </source>
</evidence>
<evidence type="ECO:0000256" key="8">
    <source>
        <dbReference type="ARBA" id="ARBA00022741"/>
    </source>
</evidence>
<dbReference type="GO" id="GO:0009244">
    <property type="term" value="P:lipopolysaccharide core region biosynthetic process"/>
    <property type="evidence" value="ECO:0007669"/>
    <property type="project" value="TreeGrafter"/>
</dbReference>
<evidence type="ECO:0000256" key="10">
    <source>
        <dbReference type="ARBA" id="ARBA00022840"/>
    </source>
</evidence>
<evidence type="ECO:0000256" key="9">
    <source>
        <dbReference type="ARBA" id="ARBA00022777"/>
    </source>
</evidence>
<keyword evidence="6 13" id="KW-0441">Lipid A biosynthesis</keyword>
<dbReference type="GO" id="GO:0009245">
    <property type="term" value="P:lipid A biosynthetic process"/>
    <property type="evidence" value="ECO:0007669"/>
    <property type="project" value="UniProtKB-UniRule"/>
</dbReference>
<evidence type="ECO:0000313" key="15">
    <source>
        <dbReference type="Proteomes" id="UP000467214"/>
    </source>
</evidence>
<dbReference type="PANTHER" id="PTHR42724:SF1">
    <property type="entry name" value="TETRAACYLDISACCHARIDE 4'-KINASE, MITOCHONDRIAL-RELATED"/>
    <property type="match status" value="1"/>
</dbReference>
<keyword evidence="9 13" id="KW-0418">Kinase</keyword>
<dbReference type="InterPro" id="IPR003758">
    <property type="entry name" value="LpxK"/>
</dbReference>
<dbReference type="GO" id="GO:0005886">
    <property type="term" value="C:plasma membrane"/>
    <property type="evidence" value="ECO:0007669"/>
    <property type="project" value="TreeGrafter"/>
</dbReference>
<dbReference type="HAMAP" id="MF_00409">
    <property type="entry name" value="LpxK"/>
    <property type="match status" value="1"/>
</dbReference>
<dbReference type="EC" id="2.7.1.130" evidence="3 13"/>
<comment type="caution">
    <text evidence="14">The sequence shown here is derived from an EMBL/GenBank/DDBJ whole genome shotgun (WGS) entry which is preliminary data.</text>
</comment>
<evidence type="ECO:0000256" key="11">
    <source>
        <dbReference type="ARBA" id="ARBA00023098"/>
    </source>
</evidence>
<dbReference type="RefSeq" id="WP_160794491.1">
    <property type="nucleotide sequence ID" value="NZ_WSSB01000001.1"/>
</dbReference>
<keyword evidence="5 13" id="KW-0444">Lipid biosynthesis</keyword>
<dbReference type="NCBIfam" id="TIGR00682">
    <property type="entry name" value="lpxK"/>
    <property type="match status" value="1"/>
</dbReference>
<evidence type="ECO:0000256" key="7">
    <source>
        <dbReference type="ARBA" id="ARBA00022679"/>
    </source>
</evidence>
<evidence type="ECO:0000256" key="4">
    <source>
        <dbReference type="ARBA" id="ARBA00016436"/>
    </source>
</evidence>
<comment type="similarity">
    <text evidence="13">Belongs to the LpxK family.</text>
</comment>
<proteinExistence type="inferred from homology"/>
<keyword evidence="15" id="KW-1185">Reference proteome</keyword>
<evidence type="ECO:0000256" key="2">
    <source>
        <dbReference type="ARBA" id="ARBA00004870"/>
    </source>
</evidence>
<evidence type="ECO:0000256" key="1">
    <source>
        <dbReference type="ARBA" id="ARBA00002274"/>
    </source>
</evidence>
<dbReference type="Pfam" id="PF02606">
    <property type="entry name" value="LpxK"/>
    <property type="match status" value="1"/>
</dbReference>
<dbReference type="PANTHER" id="PTHR42724">
    <property type="entry name" value="TETRAACYLDISACCHARIDE 4'-KINASE"/>
    <property type="match status" value="1"/>
</dbReference>
<dbReference type="GO" id="GO:0005524">
    <property type="term" value="F:ATP binding"/>
    <property type="evidence" value="ECO:0007669"/>
    <property type="project" value="UniProtKB-UniRule"/>
</dbReference>
<comment type="function">
    <text evidence="1 13">Transfers the gamma-phosphate of ATP to the 4'-position of a tetraacyldisaccharide 1-phosphate intermediate (termed DS-1-P) to form tetraacyldisaccharide 1,4'-bis-phosphate (lipid IVA).</text>
</comment>
<keyword evidence="7 13" id="KW-0808">Transferase</keyword>